<keyword evidence="1" id="KW-1133">Transmembrane helix</keyword>
<evidence type="ECO:0000256" key="1">
    <source>
        <dbReference type="SAM" id="Phobius"/>
    </source>
</evidence>
<name>A0A927AN41_9BACT</name>
<protein>
    <submittedName>
        <fullName evidence="2">Uncharacterized protein</fullName>
    </submittedName>
</protein>
<evidence type="ECO:0000313" key="2">
    <source>
        <dbReference type="EMBL" id="MBD2701069.1"/>
    </source>
</evidence>
<accession>A0A927AN41</accession>
<dbReference type="AlphaFoldDB" id="A0A927AN41"/>
<feature type="transmembrane region" description="Helical" evidence="1">
    <location>
        <begin position="12"/>
        <end position="29"/>
    </location>
</feature>
<dbReference type="RefSeq" id="WP_190886926.1">
    <property type="nucleotide sequence ID" value="NZ_JACWZY010000007.1"/>
</dbReference>
<keyword evidence="1" id="KW-0472">Membrane</keyword>
<dbReference type="Proteomes" id="UP000598820">
    <property type="component" value="Unassembled WGS sequence"/>
</dbReference>
<organism evidence="2 3">
    <name type="scientific">Spirosoma profusum</name>
    <dbReference type="NCBI Taxonomy" id="2771354"/>
    <lineage>
        <taxon>Bacteria</taxon>
        <taxon>Pseudomonadati</taxon>
        <taxon>Bacteroidota</taxon>
        <taxon>Cytophagia</taxon>
        <taxon>Cytophagales</taxon>
        <taxon>Cytophagaceae</taxon>
        <taxon>Spirosoma</taxon>
    </lineage>
</organism>
<dbReference type="EMBL" id="JACWZY010000007">
    <property type="protein sequence ID" value="MBD2701069.1"/>
    <property type="molecule type" value="Genomic_DNA"/>
</dbReference>
<evidence type="ECO:0000313" key="3">
    <source>
        <dbReference type="Proteomes" id="UP000598820"/>
    </source>
</evidence>
<feature type="transmembrane region" description="Helical" evidence="1">
    <location>
        <begin position="41"/>
        <end position="58"/>
    </location>
</feature>
<dbReference type="Pfam" id="PF17555">
    <property type="entry name" value="TssN"/>
    <property type="match status" value="1"/>
</dbReference>
<comment type="caution">
    <text evidence="2">The sequence shown here is derived from an EMBL/GenBank/DDBJ whole genome shotgun (WGS) entry which is preliminary data.</text>
</comment>
<keyword evidence="3" id="KW-1185">Reference proteome</keyword>
<gene>
    <name evidence="2" type="ORF">IC229_10520</name>
</gene>
<keyword evidence="1" id="KW-0812">Transmembrane</keyword>
<sequence>MPNLSFAKRFPGLLYGIVIALLLGAAGFAGTLESVNFQRNYFIVQLLAVGIGVLHVWLGPRFLEAGFVTFGRGVVTTFLILLAGMGVALFIYQRTGYLADRWPFVTSLLPFMAPFLVREAYHYYLQIPPADYKKWYYPVNGDMPDVDLLDLSKILVLQFEFLKTPEDKNFTNFKAKAPVAMPLGDLFLVFINDYNERTPNSPIQFVDTAGRPFGWVFTKKAGWWQRPVYLDPALDFSQNQLVDNATIIARRA</sequence>
<proteinExistence type="predicted"/>
<dbReference type="InterPro" id="IPR035177">
    <property type="entry name" value="TssN"/>
</dbReference>
<reference evidence="2" key="1">
    <citation type="submission" date="2020-09" db="EMBL/GenBank/DDBJ databases">
        <authorList>
            <person name="Kim M.K."/>
        </authorList>
    </citation>
    <scope>NUCLEOTIDE SEQUENCE</scope>
    <source>
        <strain evidence="2">BT702</strain>
    </source>
</reference>
<feature type="transmembrane region" description="Helical" evidence="1">
    <location>
        <begin position="70"/>
        <end position="92"/>
    </location>
</feature>